<dbReference type="OrthoDB" id="3733716at2"/>
<evidence type="ECO:0008006" key="4">
    <source>
        <dbReference type="Google" id="ProtNLM"/>
    </source>
</evidence>
<keyword evidence="1" id="KW-1133">Transmembrane helix</keyword>
<keyword evidence="1" id="KW-0812">Transmembrane</keyword>
<dbReference type="Proteomes" id="UP000066480">
    <property type="component" value="Chromosome"/>
</dbReference>
<name>A0A0K1JNL1_9MICO</name>
<protein>
    <recommendedName>
        <fullName evidence="4">DUF4190 domain-containing protein</fullName>
    </recommendedName>
</protein>
<dbReference type="AlphaFoldDB" id="A0A0K1JNL1"/>
<organism evidence="2 3">
    <name type="scientific">Luteipulveratus mongoliensis</name>
    <dbReference type="NCBI Taxonomy" id="571913"/>
    <lineage>
        <taxon>Bacteria</taxon>
        <taxon>Bacillati</taxon>
        <taxon>Actinomycetota</taxon>
        <taxon>Actinomycetes</taxon>
        <taxon>Micrococcales</taxon>
        <taxon>Dermacoccaceae</taxon>
        <taxon>Luteipulveratus</taxon>
    </lineage>
</organism>
<accession>A0A0K1JNL1</accession>
<feature type="transmembrane region" description="Helical" evidence="1">
    <location>
        <begin position="66"/>
        <end position="99"/>
    </location>
</feature>
<evidence type="ECO:0000313" key="2">
    <source>
        <dbReference type="EMBL" id="AKU18175.1"/>
    </source>
</evidence>
<feature type="transmembrane region" description="Helical" evidence="1">
    <location>
        <begin position="20"/>
        <end position="45"/>
    </location>
</feature>
<gene>
    <name evidence="2" type="ORF">VV02_23865</name>
</gene>
<dbReference type="RefSeq" id="WP_052595679.1">
    <property type="nucleotide sequence ID" value="NZ_CP011112.1"/>
</dbReference>
<sequence>MSDPYQSSYAGYSAPREHPQGLTIIILGALSFVIGCLPLGIPAWIMGNKALKEIDAYPIGTYSNRSLVVVGRILGIISSIITGLLVLVLVTSLVVAAAGSGS</sequence>
<evidence type="ECO:0000313" key="3">
    <source>
        <dbReference type="Proteomes" id="UP000066480"/>
    </source>
</evidence>
<reference evidence="2 3" key="1">
    <citation type="submission" date="2015-03" db="EMBL/GenBank/DDBJ databases">
        <title>Luteipulveratus halotolerans sp. nov., a novel actinobacterium (Dermacoccaceae) from Sarawak, Malaysia.</title>
        <authorList>
            <person name="Juboi H."/>
            <person name="Basik A."/>
            <person name="Shamsul S.S."/>
            <person name="Arnold P."/>
            <person name="Schmitt E.K."/>
            <person name="Sanglier J.-J."/>
            <person name="Yeo T."/>
        </authorList>
    </citation>
    <scope>NUCLEOTIDE SEQUENCE [LARGE SCALE GENOMIC DNA]</scope>
    <source>
        <strain evidence="2 3">MN07-A0370</strain>
    </source>
</reference>
<keyword evidence="1" id="KW-0472">Membrane</keyword>
<dbReference type="EMBL" id="CP011112">
    <property type="protein sequence ID" value="AKU18175.1"/>
    <property type="molecule type" value="Genomic_DNA"/>
</dbReference>
<proteinExistence type="predicted"/>
<keyword evidence="3" id="KW-1185">Reference proteome</keyword>
<dbReference type="KEGG" id="lmoi:VV02_23865"/>
<dbReference type="STRING" id="571913.VV02_23865"/>
<evidence type="ECO:0000256" key="1">
    <source>
        <dbReference type="SAM" id="Phobius"/>
    </source>
</evidence>